<organism evidence="1 2">
    <name type="scientific">Rhizobium tibeticum</name>
    <dbReference type="NCBI Taxonomy" id="501024"/>
    <lineage>
        <taxon>Bacteria</taxon>
        <taxon>Pseudomonadati</taxon>
        <taxon>Pseudomonadota</taxon>
        <taxon>Alphaproteobacteria</taxon>
        <taxon>Hyphomicrobiales</taxon>
        <taxon>Rhizobiaceae</taxon>
        <taxon>Rhizobium/Agrobacterium group</taxon>
        <taxon>Rhizobium</taxon>
    </lineage>
</organism>
<proteinExistence type="predicted"/>
<gene>
    <name evidence="1" type="ORF">SAMN05216228_10999</name>
</gene>
<sequence length="33" mass="3552">MSAPDYAPLYCLSKILLALMGASTDVLKVLQIL</sequence>
<dbReference type="EMBL" id="FOCV01000099">
    <property type="protein sequence ID" value="SEP34748.1"/>
    <property type="molecule type" value="Genomic_DNA"/>
</dbReference>
<keyword evidence="2" id="KW-1185">Reference proteome</keyword>
<protein>
    <recommendedName>
        <fullName evidence="3">Transposase</fullName>
    </recommendedName>
</protein>
<evidence type="ECO:0000313" key="1">
    <source>
        <dbReference type="EMBL" id="SEP34748.1"/>
    </source>
</evidence>
<reference evidence="1 2" key="1">
    <citation type="submission" date="2016-10" db="EMBL/GenBank/DDBJ databases">
        <authorList>
            <person name="Varghese N."/>
            <person name="Submissions S."/>
        </authorList>
    </citation>
    <scope>NUCLEOTIDE SEQUENCE [LARGE SCALE GENOMIC DNA]</scope>
    <source>
        <strain evidence="1 2">CGMCC 1.7071</strain>
    </source>
</reference>
<comment type="caution">
    <text evidence="1">The sequence shown here is derived from an EMBL/GenBank/DDBJ whole genome shotgun (WGS) entry which is preliminary data.</text>
</comment>
<accession>A0ABY1AYU4</accession>
<name>A0ABY1AYU4_9HYPH</name>
<evidence type="ECO:0000313" key="2">
    <source>
        <dbReference type="Proteomes" id="UP000198939"/>
    </source>
</evidence>
<evidence type="ECO:0008006" key="3">
    <source>
        <dbReference type="Google" id="ProtNLM"/>
    </source>
</evidence>
<dbReference type="Proteomes" id="UP000198939">
    <property type="component" value="Unassembled WGS sequence"/>
</dbReference>